<evidence type="ECO:0000259" key="1">
    <source>
        <dbReference type="SMART" id="SM00245"/>
    </source>
</evidence>
<dbReference type="CDD" id="cd07563">
    <property type="entry name" value="Peptidase_S41_IRBP"/>
    <property type="match status" value="1"/>
</dbReference>
<dbReference type="GO" id="GO:0016787">
    <property type="term" value="F:hydrolase activity"/>
    <property type="evidence" value="ECO:0007669"/>
    <property type="project" value="UniProtKB-KW"/>
</dbReference>
<comment type="caution">
    <text evidence="2">The sequence shown here is derived from an EMBL/GenBank/DDBJ whole genome shotgun (WGS) entry which is preliminary data.</text>
</comment>
<dbReference type="SUPFAM" id="SSF52096">
    <property type="entry name" value="ClpP/crotonase"/>
    <property type="match status" value="1"/>
</dbReference>
<dbReference type="EMBL" id="JBHUHY010000016">
    <property type="protein sequence ID" value="MFD2188223.1"/>
    <property type="molecule type" value="Genomic_DNA"/>
</dbReference>
<dbReference type="RefSeq" id="WP_378321242.1">
    <property type="nucleotide sequence ID" value="NZ_JBHUHY010000016.1"/>
</dbReference>
<name>A0ABW5AYW9_9FLAO</name>
<gene>
    <name evidence="2" type="ORF">ACFSJT_15575</name>
</gene>
<organism evidence="2 3">
    <name type="scientific">Aquimarina celericrescens</name>
    <dbReference type="NCBI Taxonomy" id="1964542"/>
    <lineage>
        <taxon>Bacteria</taxon>
        <taxon>Pseudomonadati</taxon>
        <taxon>Bacteroidota</taxon>
        <taxon>Flavobacteriia</taxon>
        <taxon>Flavobacteriales</taxon>
        <taxon>Flavobacteriaceae</taxon>
        <taxon>Aquimarina</taxon>
    </lineage>
</organism>
<dbReference type="PANTHER" id="PTHR11261:SF3">
    <property type="entry name" value="RETINOL-BINDING PROTEIN 3"/>
    <property type="match status" value="1"/>
</dbReference>
<feature type="domain" description="Tail specific protease" evidence="1">
    <location>
        <begin position="245"/>
        <end position="439"/>
    </location>
</feature>
<protein>
    <submittedName>
        <fullName evidence="2">S41 family peptidase</fullName>
        <ecNumber evidence="2">3.4.-.-</ecNumber>
    </submittedName>
</protein>
<dbReference type="InterPro" id="IPR028204">
    <property type="entry name" value="Tricorn_C1"/>
</dbReference>
<keyword evidence="2" id="KW-0378">Hydrolase</keyword>
<dbReference type="EC" id="3.4.-.-" evidence="2"/>
<sequence length="472" mass="54272">MKIRISILFHILITLLFVGCQKETSNPLYGSWKSVGYGKYLVLDSINYAFYDHTDISCLPAQKGDISLFDKRMHLQNDTLIITKGTGLYSYTRVKQLPELCFQKLSEDKRNDPEYNFEVFVNTIRNHYAYFELNKIEWDSLYTRTKRNVSTQTTAVELYMIFEELIVALNDNHGYVEPTDEVYQEAEKLDAHSRETDTVPEYGDFQIAQMVADVYLEENMTKDSGLVSWGRTCDNIGYIQLKAMWLFADLQLSKEEIEEKGYVDAYVDTFTKMNEGEYIKKERAGVAKVMDQVIHDLWDTDVIILDIRFNGGGQDAVALEVMKRFNNKKRLIATKKTRAGKGYTQPIPIYLEASSRPYLKPVYLLTSQQTGSAAEMATMATLELKHIKRIGSHTQGATSDALEKRLPNGWYFTTSNEVYLDARGKCYENIGLPVDYDLHYPDDRQTFFRDVANDLEGDQTKVFKGIEVLNAK</sequence>
<dbReference type="PANTHER" id="PTHR11261">
    <property type="entry name" value="INTERPHOTORECEPTOR RETINOID-BINDING PROTEIN"/>
    <property type="match status" value="1"/>
</dbReference>
<dbReference type="PROSITE" id="PS51257">
    <property type="entry name" value="PROKAR_LIPOPROTEIN"/>
    <property type="match status" value="1"/>
</dbReference>
<dbReference type="Proteomes" id="UP001597344">
    <property type="component" value="Unassembled WGS sequence"/>
</dbReference>
<dbReference type="Pfam" id="PF14684">
    <property type="entry name" value="Tricorn_C1"/>
    <property type="match status" value="1"/>
</dbReference>
<dbReference type="Gene3D" id="3.90.226.10">
    <property type="entry name" value="2-enoyl-CoA Hydratase, Chain A, domain 1"/>
    <property type="match status" value="1"/>
</dbReference>
<dbReference type="InterPro" id="IPR005151">
    <property type="entry name" value="Tail-specific_protease"/>
</dbReference>
<proteinExistence type="predicted"/>
<reference evidence="3" key="1">
    <citation type="journal article" date="2019" name="Int. J. Syst. Evol. Microbiol.">
        <title>The Global Catalogue of Microorganisms (GCM) 10K type strain sequencing project: providing services to taxonomists for standard genome sequencing and annotation.</title>
        <authorList>
            <consortium name="The Broad Institute Genomics Platform"/>
            <consortium name="The Broad Institute Genome Sequencing Center for Infectious Disease"/>
            <person name="Wu L."/>
            <person name="Ma J."/>
        </authorList>
    </citation>
    <scope>NUCLEOTIDE SEQUENCE [LARGE SCALE GENOMIC DNA]</scope>
    <source>
        <strain evidence="3">DT92</strain>
    </source>
</reference>
<dbReference type="Pfam" id="PF03572">
    <property type="entry name" value="Peptidase_S41"/>
    <property type="match status" value="1"/>
</dbReference>
<keyword evidence="3" id="KW-1185">Reference proteome</keyword>
<dbReference type="SMART" id="SM00245">
    <property type="entry name" value="TSPc"/>
    <property type="match status" value="1"/>
</dbReference>
<dbReference type="InterPro" id="IPR029045">
    <property type="entry name" value="ClpP/crotonase-like_dom_sf"/>
</dbReference>
<evidence type="ECO:0000313" key="2">
    <source>
        <dbReference type="EMBL" id="MFD2188223.1"/>
    </source>
</evidence>
<accession>A0ABW5AYW9</accession>
<evidence type="ECO:0000313" key="3">
    <source>
        <dbReference type="Proteomes" id="UP001597344"/>
    </source>
</evidence>
<dbReference type="Gene3D" id="3.30.750.44">
    <property type="match status" value="1"/>
</dbReference>